<keyword evidence="2" id="KW-1185">Reference proteome</keyword>
<proteinExistence type="predicted"/>
<comment type="caution">
    <text evidence="1">The sequence shown here is derived from an EMBL/GenBank/DDBJ whole genome shotgun (WGS) entry which is preliminary data.</text>
</comment>
<sequence length="306" mass="32959">MDCFASLTGAVNRAELLTSGYADHEIRAAQRAGTLTALGSGVLIPTDLLDGTPEQRHRELALAWTRRSPGSPRALAGSSAAAVLGLPVWGLDTDRVTMVENGTKSRSRTTSVMHVVVDRRPVSTVTIDDVAVVAPARVVVDIARTAPRIPAIAVGDAALHAELCTVDDLANELDLVAGMTGAAQARRVIAALDGAAESVLESRSRMEMLDAGLPTPELQVDLYDAVGNWVARVDFYWRELGVVGESDGKSKYTGDDGQQRLLYEKGRSDAIVELGNRLIHWGWEDIEQREPWLARLRRMLSSEAAA</sequence>
<evidence type="ECO:0000313" key="2">
    <source>
        <dbReference type="Proteomes" id="UP000475545"/>
    </source>
</evidence>
<dbReference type="AlphaFoldDB" id="A0A6L7GQN1"/>
<organism evidence="1 2">
    <name type="scientific">Gordonia mangrovi</name>
    <dbReference type="NCBI Taxonomy" id="2665643"/>
    <lineage>
        <taxon>Bacteria</taxon>
        <taxon>Bacillati</taxon>
        <taxon>Actinomycetota</taxon>
        <taxon>Actinomycetes</taxon>
        <taxon>Mycobacteriales</taxon>
        <taxon>Gordoniaceae</taxon>
        <taxon>Gordonia</taxon>
    </lineage>
</organism>
<accession>A0A6L7GQN1</accession>
<protein>
    <submittedName>
        <fullName evidence="1">Uncharacterized protein</fullName>
    </submittedName>
</protein>
<evidence type="ECO:0000313" key="1">
    <source>
        <dbReference type="EMBL" id="MXP21647.1"/>
    </source>
</evidence>
<name>A0A6L7GQN1_9ACTN</name>
<gene>
    <name evidence="1" type="ORF">GIY30_09840</name>
</gene>
<dbReference type="Proteomes" id="UP000475545">
    <property type="component" value="Unassembled WGS sequence"/>
</dbReference>
<reference evidence="1 2" key="1">
    <citation type="submission" date="2019-11" db="EMBL/GenBank/DDBJ databases">
        <title>Gordonia sp. nov., a novel actinobacterium isolated from mangrove soil in Hainan.</title>
        <authorList>
            <person name="Huang X."/>
            <person name="Xie Y."/>
            <person name="Chu X."/>
            <person name="Xiao K."/>
        </authorList>
    </citation>
    <scope>NUCLEOTIDE SEQUENCE [LARGE SCALE GENOMIC DNA]</scope>
    <source>
        <strain evidence="1 2">HNM0687</strain>
    </source>
</reference>
<dbReference type="EMBL" id="WMBR01000002">
    <property type="protein sequence ID" value="MXP21647.1"/>
    <property type="molecule type" value="Genomic_DNA"/>
</dbReference>
<dbReference type="RefSeq" id="WP_160901816.1">
    <property type="nucleotide sequence ID" value="NZ_CP102850.1"/>
</dbReference>